<dbReference type="GO" id="GO:0016887">
    <property type="term" value="F:ATP hydrolysis activity"/>
    <property type="evidence" value="ECO:0007669"/>
    <property type="project" value="InterPro"/>
</dbReference>
<evidence type="ECO:0000313" key="7">
    <source>
        <dbReference type="Proteomes" id="UP000183898"/>
    </source>
</evidence>
<keyword evidence="3" id="KW-0547">Nucleotide-binding</keyword>
<feature type="domain" description="ABC transporter" evidence="5">
    <location>
        <begin position="10"/>
        <end position="254"/>
    </location>
</feature>
<keyword evidence="2" id="KW-0472">Membrane</keyword>
<dbReference type="Proteomes" id="UP000183898">
    <property type="component" value="Unassembled WGS sequence"/>
</dbReference>
<dbReference type="InterPro" id="IPR003593">
    <property type="entry name" value="AAA+_ATPase"/>
</dbReference>
<dbReference type="PANTHER" id="PTHR43204">
    <property type="entry name" value="ABC TRANSPORTER I FAMILY MEMBER 6, CHLOROPLASTIC"/>
    <property type="match status" value="1"/>
</dbReference>
<dbReference type="SUPFAM" id="SSF52540">
    <property type="entry name" value="P-loop containing nucleoside triphosphate hydrolases"/>
    <property type="match status" value="1"/>
</dbReference>
<dbReference type="Pfam" id="PF00005">
    <property type="entry name" value="ABC_tran"/>
    <property type="match status" value="1"/>
</dbReference>
<dbReference type="AlphaFoldDB" id="A0A1H8JHX3"/>
<dbReference type="PROSITE" id="PS00211">
    <property type="entry name" value="ABC_TRANSPORTER_1"/>
    <property type="match status" value="1"/>
</dbReference>
<dbReference type="CDD" id="cd03217">
    <property type="entry name" value="ABC_FeS_Assembly"/>
    <property type="match status" value="1"/>
</dbReference>
<dbReference type="InterPro" id="IPR017871">
    <property type="entry name" value="ABC_transporter-like_CS"/>
</dbReference>
<evidence type="ECO:0000256" key="4">
    <source>
        <dbReference type="ARBA" id="ARBA00022840"/>
    </source>
</evidence>
<evidence type="ECO:0000256" key="1">
    <source>
        <dbReference type="ARBA" id="ARBA00006216"/>
    </source>
</evidence>
<dbReference type="PROSITE" id="PS50893">
    <property type="entry name" value="ABC_TRANSPORTER_2"/>
    <property type="match status" value="1"/>
</dbReference>
<sequence length="262" mass="29014">MIHQDSKTILEVSGLRAAVEGVEILEGVDLIVKSGEVHAIMGTNGSGKSTFAKVLAGHSAYQVTGGSVLFEGQNLFDLEPEERARAGVFLAFQYPIEIPGVSNSHFLRLAYNTLQSQRGKDELDPLEFEDFVREKMKLLEMNPNFLDRGVNEGFSGGEKKRNEILQMALLEPRLAILDETDSGLDIDALRIVTNGVNKLANKDNAIILVTHYQRMLNYIEPDYVHVMRGGRIVKTGGKELALDLETRGYDWVGVERRVPASA</sequence>
<evidence type="ECO:0000313" key="6">
    <source>
        <dbReference type="EMBL" id="SEN79808.1"/>
    </source>
</evidence>
<keyword evidence="4" id="KW-0067">ATP-binding</keyword>
<dbReference type="Gene3D" id="3.40.50.300">
    <property type="entry name" value="P-loop containing nucleotide triphosphate hydrolases"/>
    <property type="match status" value="1"/>
</dbReference>
<accession>A0A1H8JHX3</accession>
<evidence type="ECO:0000256" key="3">
    <source>
        <dbReference type="ARBA" id="ARBA00022741"/>
    </source>
</evidence>
<gene>
    <name evidence="6" type="ORF">SAMN05216404_10771</name>
</gene>
<keyword evidence="2" id="KW-1003">Cell membrane</keyword>
<evidence type="ECO:0000259" key="5">
    <source>
        <dbReference type="PROSITE" id="PS50893"/>
    </source>
</evidence>
<dbReference type="PANTHER" id="PTHR43204:SF1">
    <property type="entry name" value="ABC TRANSPORTER I FAMILY MEMBER 6, CHLOROPLASTIC"/>
    <property type="match status" value="1"/>
</dbReference>
<proteinExistence type="inferred from homology"/>
<dbReference type="NCBIfam" id="TIGR01978">
    <property type="entry name" value="sufC"/>
    <property type="match status" value="1"/>
</dbReference>
<protein>
    <submittedName>
        <fullName evidence="6">Iron-regulated ABC transporter ATPase subunit SufC</fullName>
    </submittedName>
</protein>
<dbReference type="SMART" id="SM00382">
    <property type="entry name" value="AAA"/>
    <property type="match status" value="1"/>
</dbReference>
<name>A0A1H8JHX3_9PROT</name>
<reference evidence="6 7" key="1">
    <citation type="submission" date="2016-10" db="EMBL/GenBank/DDBJ databases">
        <authorList>
            <person name="de Groot N.N."/>
        </authorList>
    </citation>
    <scope>NUCLEOTIDE SEQUENCE [LARGE SCALE GENOMIC DNA]</scope>
    <source>
        <strain evidence="6 7">Nl18</strain>
    </source>
</reference>
<comment type="similarity">
    <text evidence="1">Belongs to the ABC transporter superfamily. Ycf16 family.</text>
</comment>
<dbReference type="GO" id="GO:0005524">
    <property type="term" value="F:ATP binding"/>
    <property type="evidence" value="ECO:0007669"/>
    <property type="project" value="UniProtKB-KW"/>
</dbReference>
<dbReference type="InterPro" id="IPR003439">
    <property type="entry name" value="ABC_transporter-like_ATP-bd"/>
</dbReference>
<evidence type="ECO:0000256" key="2">
    <source>
        <dbReference type="ARBA" id="ARBA00022475"/>
    </source>
</evidence>
<dbReference type="InterPro" id="IPR027417">
    <property type="entry name" value="P-loop_NTPase"/>
</dbReference>
<dbReference type="RefSeq" id="WP_074746617.1">
    <property type="nucleotide sequence ID" value="NZ_FOCT01000007.1"/>
</dbReference>
<organism evidence="6 7">
    <name type="scientific">Nitrosospira multiformis</name>
    <dbReference type="NCBI Taxonomy" id="1231"/>
    <lineage>
        <taxon>Bacteria</taxon>
        <taxon>Pseudomonadati</taxon>
        <taxon>Pseudomonadota</taxon>
        <taxon>Betaproteobacteria</taxon>
        <taxon>Nitrosomonadales</taxon>
        <taxon>Nitrosomonadaceae</taxon>
        <taxon>Nitrosospira</taxon>
    </lineage>
</organism>
<dbReference type="EMBL" id="FOCT01000007">
    <property type="protein sequence ID" value="SEN79808.1"/>
    <property type="molecule type" value="Genomic_DNA"/>
</dbReference>
<dbReference type="InterPro" id="IPR010230">
    <property type="entry name" value="FeS-cluster_ATPase_SufC"/>
</dbReference>